<proteinExistence type="predicted"/>
<keyword evidence="3" id="KW-1185">Reference proteome</keyword>
<dbReference type="InterPro" id="IPR001810">
    <property type="entry name" value="F-box_dom"/>
</dbReference>
<evidence type="ECO:0000313" key="3">
    <source>
        <dbReference type="Proteomes" id="UP000242180"/>
    </source>
</evidence>
<feature type="domain" description="F-box" evidence="1">
    <location>
        <begin position="53"/>
        <end position="85"/>
    </location>
</feature>
<name>A0A1X2HW42_SYNRA</name>
<evidence type="ECO:0000313" key="2">
    <source>
        <dbReference type="EMBL" id="ORZ03308.1"/>
    </source>
</evidence>
<dbReference type="InParanoid" id="A0A1X2HW42"/>
<dbReference type="Gene3D" id="1.20.1280.50">
    <property type="match status" value="1"/>
</dbReference>
<dbReference type="EMBL" id="MCGN01000001">
    <property type="protein sequence ID" value="ORZ03308.1"/>
    <property type="molecule type" value="Genomic_DNA"/>
</dbReference>
<dbReference type="OrthoDB" id="2280978at2759"/>
<protein>
    <recommendedName>
        <fullName evidence="1">F-box domain-containing protein</fullName>
    </recommendedName>
</protein>
<dbReference type="Proteomes" id="UP000242180">
    <property type="component" value="Unassembled WGS sequence"/>
</dbReference>
<gene>
    <name evidence="2" type="ORF">BCR43DRAFT_483113</name>
</gene>
<sequence>MTASHPPPGAASWPAPGTPCSNGSNDYGATSAPGISMTARTSFENARDFVPVMPYDVNILIFGQLDYSARVRCTGVCKTWRRFLLGGWKGLSQTIHLQPNDCMGYFSAKIAEWLSTHLTSSDVQHFTFIGVAAYMPELTRILHTANYSFLHTLRLEGTKHIHLLSIHTVYQESSLPHLICICSFCGDL</sequence>
<comment type="caution">
    <text evidence="2">The sequence shown here is derived from an EMBL/GenBank/DDBJ whole genome shotgun (WGS) entry which is preliminary data.</text>
</comment>
<reference evidence="2 3" key="1">
    <citation type="submission" date="2016-07" db="EMBL/GenBank/DDBJ databases">
        <title>Pervasive Adenine N6-methylation of Active Genes in Fungi.</title>
        <authorList>
            <consortium name="DOE Joint Genome Institute"/>
            <person name="Mondo S.J."/>
            <person name="Dannebaum R.O."/>
            <person name="Kuo R.C."/>
            <person name="Labutti K."/>
            <person name="Haridas S."/>
            <person name="Kuo A."/>
            <person name="Salamov A."/>
            <person name="Ahrendt S.R."/>
            <person name="Lipzen A."/>
            <person name="Sullivan W."/>
            <person name="Andreopoulos W.B."/>
            <person name="Clum A."/>
            <person name="Lindquist E."/>
            <person name="Daum C."/>
            <person name="Ramamoorthy G.K."/>
            <person name="Gryganskyi A."/>
            <person name="Culley D."/>
            <person name="Magnuson J.K."/>
            <person name="James T.Y."/>
            <person name="O'Malley M.A."/>
            <person name="Stajich J.E."/>
            <person name="Spatafora J.W."/>
            <person name="Visel A."/>
            <person name="Grigoriev I.V."/>
        </authorList>
    </citation>
    <scope>NUCLEOTIDE SEQUENCE [LARGE SCALE GENOMIC DNA]</scope>
    <source>
        <strain evidence="2 3">NRRL 2496</strain>
    </source>
</reference>
<dbReference type="Pfam" id="PF12937">
    <property type="entry name" value="F-box-like"/>
    <property type="match status" value="1"/>
</dbReference>
<evidence type="ECO:0000259" key="1">
    <source>
        <dbReference type="Pfam" id="PF12937"/>
    </source>
</evidence>
<dbReference type="AlphaFoldDB" id="A0A1X2HW42"/>
<organism evidence="2 3">
    <name type="scientific">Syncephalastrum racemosum</name>
    <name type="common">Filamentous fungus</name>
    <dbReference type="NCBI Taxonomy" id="13706"/>
    <lineage>
        <taxon>Eukaryota</taxon>
        <taxon>Fungi</taxon>
        <taxon>Fungi incertae sedis</taxon>
        <taxon>Mucoromycota</taxon>
        <taxon>Mucoromycotina</taxon>
        <taxon>Mucoromycetes</taxon>
        <taxon>Mucorales</taxon>
        <taxon>Syncephalastraceae</taxon>
        <taxon>Syncephalastrum</taxon>
    </lineage>
</organism>
<dbReference type="InterPro" id="IPR036047">
    <property type="entry name" value="F-box-like_dom_sf"/>
</dbReference>
<dbReference type="CDD" id="cd09917">
    <property type="entry name" value="F-box_SF"/>
    <property type="match status" value="1"/>
</dbReference>
<accession>A0A1X2HW42</accession>
<dbReference type="SUPFAM" id="SSF81383">
    <property type="entry name" value="F-box domain"/>
    <property type="match status" value="1"/>
</dbReference>